<sequence length="224" mass="24575">MGTQQFVVVGLGRFGMSLGMELIELGYEVMGVDRSEEVVEEVGDRFTYASVADATDEEMLRSLGIRNFDCGIVAIGENMQTSILAAILLKELGVKKVVAKAITVLHGRALEKIGVDQVIFPERDMGIRVAHQLVTPNLLDYIKLSDDYSIVEMLVPSCLNSRTIADLNSRTRFGCTIVALRTEAGVTIAPTALDQMHQGDIMVIAGPNDRIEQFEREVVNVEES</sequence>
<accession>A0ABQ1ZTD3</accession>
<organism evidence="3 4">
    <name type="scientific">Saccharibacillus endophyticus</name>
    <dbReference type="NCBI Taxonomy" id="2060666"/>
    <lineage>
        <taxon>Bacteria</taxon>
        <taxon>Bacillati</taxon>
        <taxon>Bacillota</taxon>
        <taxon>Bacilli</taxon>
        <taxon>Bacillales</taxon>
        <taxon>Paenibacillaceae</taxon>
        <taxon>Saccharibacillus</taxon>
    </lineage>
</organism>
<evidence type="ECO:0000259" key="1">
    <source>
        <dbReference type="PROSITE" id="PS51201"/>
    </source>
</evidence>
<dbReference type="Gene3D" id="3.30.70.1450">
    <property type="entry name" value="Regulator of K+ conductance, C-terminal domain"/>
    <property type="match status" value="1"/>
</dbReference>
<dbReference type="SUPFAM" id="SSF51735">
    <property type="entry name" value="NAD(P)-binding Rossmann-fold domains"/>
    <property type="match status" value="1"/>
</dbReference>
<gene>
    <name evidence="3" type="ORF">GCM10007362_24770</name>
</gene>
<proteinExistence type="predicted"/>
<dbReference type="EMBL" id="BMDD01000003">
    <property type="protein sequence ID" value="GGH78857.1"/>
    <property type="molecule type" value="Genomic_DNA"/>
</dbReference>
<dbReference type="InterPro" id="IPR050721">
    <property type="entry name" value="Trk_Ktr_HKT_K-transport"/>
</dbReference>
<dbReference type="PROSITE" id="PS51201">
    <property type="entry name" value="RCK_N"/>
    <property type="match status" value="1"/>
</dbReference>
<feature type="domain" description="RCK N-terminal" evidence="1">
    <location>
        <begin position="3"/>
        <end position="119"/>
    </location>
</feature>
<evidence type="ECO:0000313" key="4">
    <source>
        <dbReference type="Proteomes" id="UP000605427"/>
    </source>
</evidence>
<dbReference type="Gene3D" id="3.40.50.720">
    <property type="entry name" value="NAD(P)-binding Rossmann-like Domain"/>
    <property type="match status" value="1"/>
</dbReference>
<dbReference type="InterPro" id="IPR036291">
    <property type="entry name" value="NAD(P)-bd_dom_sf"/>
</dbReference>
<protein>
    <submittedName>
        <fullName evidence="3">Potassium transporter Trk</fullName>
    </submittedName>
</protein>
<dbReference type="PANTHER" id="PTHR43833">
    <property type="entry name" value="POTASSIUM CHANNEL PROTEIN 2-RELATED-RELATED"/>
    <property type="match status" value="1"/>
</dbReference>
<keyword evidence="4" id="KW-1185">Reference proteome</keyword>
<dbReference type="RefSeq" id="WP_172243769.1">
    <property type="nucleotide sequence ID" value="NZ_BMDD01000003.1"/>
</dbReference>
<dbReference type="Proteomes" id="UP000605427">
    <property type="component" value="Unassembled WGS sequence"/>
</dbReference>
<dbReference type="InterPro" id="IPR036721">
    <property type="entry name" value="RCK_C_sf"/>
</dbReference>
<feature type="domain" description="RCK C-terminal" evidence="2">
    <location>
        <begin position="136"/>
        <end position="220"/>
    </location>
</feature>
<name>A0ABQ1ZTD3_9BACL</name>
<dbReference type="InterPro" id="IPR006037">
    <property type="entry name" value="RCK_C"/>
</dbReference>
<dbReference type="Pfam" id="PF02254">
    <property type="entry name" value="TrkA_N"/>
    <property type="match status" value="1"/>
</dbReference>
<dbReference type="SUPFAM" id="SSF116726">
    <property type="entry name" value="TrkA C-terminal domain-like"/>
    <property type="match status" value="1"/>
</dbReference>
<reference evidence="4" key="1">
    <citation type="journal article" date="2019" name="Int. J. Syst. Evol. Microbiol.">
        <title>The Global Catalogue of Microorganisms (GCM) 10K type strain sequencing project: providing services to taxonomists for standard genome sequencing and annotation.</title>
        <authorList>
            <consortium name="The Broad Institute Genomics Platform"/>
            <consortium name="The Broad Institute Genome Sequencing Center for Infectious Disease"/>
            <person name="Wu L."/>
            <person name="Ma J."/>
        </authorList>
    </citation>
    <scope>NUCLEOTIDE SEQUENCE [LARGE SCALE GENOMIC DNA]</scope>
    <source>
        <strain evidence="4">CCM 8702</strain>
    </source>
</reference>
<dbReference type="PANTHER" id="PTHR43833:SF7">
    <property type="entry name" value="KTR SYSTEM POTASSIUM UPTAKE PROTEIN C"/>
    <property type="match status" value="1"/>
</dbReference>
<dbReference type="Pfam" id="PF02080">
    <property type="entry name" value="TrkA_C"/>
    <property type="match status" value="1"/>
</dbReference>
<evidence type="ECO:0000313" key="3">
    <source>
        <dbReference type="EMBL" id="GGH78857.1"/>
    </source>
</evidence>
<evidence type="ECO:0000259" key="2">
    <source>
        <dbReference type="PROSITE" id="PS51202"/>
    </source>
</evidence>
<dbReference type="PROSITE" id="PS51202">
    <property type="entry name" value="RCK_C"/>
    <property type="match status" value="1"/>
</dbReference>
<comment type="caution">
    <text evidence="3">The sequence shown here is derived from an EMBL/GenBank/DDBJ whole genome shotgun (WGS) entry which is preliminary data.</text>
</comment>
<dbReference type="InterPro" id="IPR003148">
    <property type="entry name" value="RCK_N"/>
</dbReference>